<dbReference type="OrthoDB" id="9795554at2"/>
<name>M5UBF6_9BACT</name>
<dbReference type="GO" id="GO:0001681">
    <property type="term" value="F:sialate O-acetylesterase activity"/>
    <property type="evidence" value="ECO:0007669"/>
    <property type="project" value="UniProtKB-EC"/>
</dbReference>
<feature type="chain" id="PRO_5004073056" evidence="2">
    <location>
        <begin position="20"/>
        <end position="276"/>
    </location>
</feature>
<protein>
    <submittedName>
        <fullName evidence="4">Secreted protein containing DUF303, acetylesterase putative</fullName>
        <ecNumber evidence="4">3.1.1.53</ecNumber>
    </submittedName>
</protein>
<accession>M5UBF6</accession>
<dbReference type="EMBL" id="ANOH01000363">
    <property type="protein sequence ID" value="EMI53333.1"/>
    <property type="molecule type" value="Genomic_DNA"/>
</dbReference>
<evidence type="ECO:0000259" key="3">
    <source>
        <dbReference type="Pfam" id="PF03629"/>
    </source>
</evidence>
<dbReference type="InterPro" id="IPR052940">
    <property type="entry name" value="Carb_Esterase_6"/>
</dbReference>
<feature type="domain" description="Sialate O-acetylesterase" evidence="3">
    <location>
        <begin position="39"/>
        <end position="266"/>
    </location>
</feature>
<keyword evidence="5" id="KW-1185">Reference proteome</keyword>
<dbReference type="PATRIC" id="fig|1263870.3.peg.5530"/>
<sequence length="276" mass="30581">MLNRFFVALGLLFCAQICAAEQNAEPNASTVELPAKDSFHLFVLAGQSNMAGRGEVTDLDREPHQRVLMWTADGEWRPAVDPMHFDKPKIAGVGPGRAFGIRLAEASPDITIGLIPCAVGGSPIECWEPGGFHQSTQTHPYDDAVERIRAAAKHGTIKGILWHQGEGDSTPKRSRQYHENLLGVLNRLRNECQSDPVILIGQLGQFPERPWNESRKRVDQAHQAVANELPNAAFVKSDGLLPKADNTHFNRDSAIELGNRFYEAYRQLRETAQGDQ</sequence>
<dbReference type="EC" id="3.1.1.53" evidence="4"/>
<dbReference type="InterPro" id="IPR005181">
    <property type="entry name" value="SASA"/>
</dbReference>
<dbReference type="Proteomes" id="UP000011885">
    <property type="component" value="Unassembled WGS sequence"/>
</dbReference>
<comment type="caution">
    <text evidence="4">The sequence shown here is derived from an EMBL/GenBank/DDBJ whole genome shotgun (WGS) entry which is preliminary data.</text>
</comment>
<keyword evidence="1 4" id="KW-0378">Hydrolase</keyword>
<proteinExistence type="predicted"/>
<dbReference type="PANTHER" id="PTHR31988:SF19">
    <property type="entry name" value="9-O-ACETYL-N-ACETYLNEURAMINIC ACID DEACETYLASE-RELATED"/>
    <property type="match status" value="1"/>
</dbReference>
<evidence type="ECO:0000256" key="2">
    <source>
        <dbReference type="SAM" id="SignalP"/>
    </source>
</evidence>
<reference evidence="4 5" key="1">
    <citation type="journal article" date="2013" name="Mar. Genomics">
        <title>Expression of sulfatases in Rhodopirellula baltica and the diversity of sulfatases in the genus Rhodopirellula.</title>
        <authorList>
            <person name="Wegner C.E."/>
            <person name="Richter-Heitmann T."/>
            <person name="Klindworth A."/>
            <person name="Klockow C."/>
            <person name="Richter M."/>
            <person name="Achstetter T."/>
            <person name="Glockner F.O."/>
            <person name="Harder J."/>
        </authorList>
    </citation>
    <scope>NUCLEOTIDE SEQUENCE [LARGE SCALE GENOMIC DNA]</scope>
    <source>
        <strain evidence="4 5">SM41</strain>
    </source>
</reference>
<evidence type="ECO:0000313" key="5">
    <source>
        <dbReference type="Proteomes" id="UP000011885"/>
    </source>
</evidence>
<keyword evidence="2" id="KW-0732">Signal</keyword>
<gene>
    <name evidence="4" type="ORF">RSSM_05228</name>
</gene>
<dbReference type="SUPFAM" id="SSF52266">
    <property type="entry name" value="SGNH hydrolase"/>
    <property type="match status" value="1"/>
</dbReference>
<dbReference type="AlphaFoldDB" id="M5UBF6"/>
<dbReference type="Gene3D" id="3.40.50.1110">
    <property type="entry name" value="SGNH hydrolase"/>
    <property type="match status" value="1"/>
</dbReference>
<feature type="signal peptide" evidence="2">
    <location>
        <begin position="1"/>
        <end position="19"/>
    </location>
</feature>
<evidence type="ECO:0000313" key="4">
    <source>
        <dbReference type="EMBL" id="EMI53333.1"/>
    </source>
</evidence>
<evidence type="ECO:0000256" key="1">
    <source>
        <dbReference type="ARBA" id="ARBA00022801"/>
    </source>
</evidence>
<dbReference type="Pfam" id="PF03629">
    <property type="entry name" value="SASA"/>
    <property type="match status" value="1"/>
</dbReference>
<dbReference type="InterPro" id="IPR036514">
    <property type="entry name" value="SGNH_hydro_sf"/>
</dbReference>
<dbReference type="PANTHER" id="PTHR31988">
    <property type="entry name" value="ESTERASE, PUTATIVE (DUF303)-RELATED"/>
    <property type="match status" value="1"/>
</dbReference>
<organism evidence="4 5">
    <name type="scientific">Rhodopirellula sallentina SM41</name>
    <dbReference type="NCBI Taxonomy" id="1263870"/>
    <lineage>
        <taxon>Bacteria</taxon>
        <taxon>Pseudomonadati</taxon>
        <taxon>Planctomycetota</taxon>
        <taxon>Planctomycetia</taxon>
        <taxon>Pirellulales</taxon>
        <taxon>Pirellulaceae</taxon>
        <taxon>Rhodopirellula</taxon>
    </lineage>
</organism>